<name>A0A0R3U1H2_MESCO</name>
<protein>
    <submittedName>
        <fullName evidence="3">SCP domain-containing protein</fullName>
    </submittedName>
</protein>
<evidence type="ECO:0000313" key="3">
    <source>
        <dbReference type="WBParaSite" id="MCU_001866-RA"/>
    </source>
</evidence>
<sequence>MTADSRTGKVWFRVADWCDSSNCVNSDNQRDRHAGLQAEMHNAGSGVDNQRNAGNSKCEKLRKLDVGFRCACLIKSNGKLIH</sequence>
<organism evidence="3">
    <name type="scientific">Mesocestoides corti</name>
    <name type="common">Flatworm</name>
    <dbReference type="NCBI Taxonomy" id="53468"/>
    <lineage>
        <taxon>Eukaryota</taxon>
        <taxon>Metazoa</taxon>
        <taxon>Spiralia</taxon>
        <taxon>Lophotrochozoa</taxon>
        <taxon>Platyhelminthes</taxon>
        <taxon>Cestoda</taxon>
        <taxon>Eucestoda</taxon>
        <taxon>Cyclophyllidea</taxon>
        <taxon>Mesocestoididae</taxon>
        <taxon>Mesocestoides</taxon>
    </lineage>
</organism>
<keyword evidence="2" id="KW-1185">Reference proteome</keyword>
<dbReference type="WBParaSite" id="MCU_001866-RA">
    <property type="protein sequence ID" value="MCU_001866-RA"/>
    <property type="gene ID" value="MCU_001866"/>
</dbReference>
<reference evidence="1 2" key="1">
    <citation type="submission" date="2018-10" db="EMBL/GenBank/DDBJ databases">
        <authorList>
            <consortium name="Pathogen Informatics"/>
        </authorList>
    </citation>
    <scope>NUCLEOTIDE SEQUENCE [LARGE SCALE GENOMIC DNA]</scope>
</reference>
<dbReference type="AlphaFoldDB" id="A0A0R3U1H2"/>
<evidence type="ECO:0000313" key="1">
    <source>
        <dbReference type="EMBL" id="VDD74208.1"/>
    </source>
</evidence>
<gene>
    <name evidence="1" type="ORF">MCOS_LOCUS211</name>
</gene>
<proteinExistence type="predicted"/>
<evidence type="ECO:0000313" key="2">
    <source>
        <dbReference type="Proteomes" id="UP000267029"/>
    </source>
</evidence>
<dbReference type="Proteomes" id="UP000267029">
    <property type="component" value="Unassembled WGS sequence"/>
</dbReference>
<accession>A0A0R3U1H2</accession>
<reference evidence="3" key="2">
    <citation type="submission" date="2019-11" db="UniProtKB">
        <authorList>
            <consortium name="WormBaseParasite"/>
        </authorList>
    </citation>
    <scope>IDENTIFICATION</scope>
</reference>
<dbReference type="EMBL" id="UXSR01000015">
    <property type="protein sequence ID" value="VDD74208.1"/>
    <property type="molecule type" value="Genomic_DNA"/>
</dbReference>